<sequence>MEEKISLTFTEEHKYQLDFFPPLFWREFAEGYGGLPWIEISDERTAIVAANYSYLLDLLVQARLYRLSRLPSGSRPQ</sequence>
<organism evidence="1">
    <name type="scientific">hydrocarbon metagenome</name>
    <dbReference type="NCBI Taxonomy" id="938273"/>
    <lineage>
        <taxon>unclassified sequences</taxon>
        <taxon>metagenomes</taxon>
        <taxon>ecological metagenomes</taxon>
    </lineage>
</organism>
<dbReference type="AlphaFoldDB" id="A0A0W8F6R7"/>
<accession>A0A0W8F6R7</accession>
<comment type="caution">
    <text evidence="1">The sequence shown here is derived from an EMBL/GenBank/DDBJ whole genome shotgun (WGS) entry which is preliminary data.</text>
</comment>
<reference evidence="1" key="1">
    <citation type="journal article" date="2015" name="Proc. Natl. Acad. Sci. U.S.A.">
        <title>Networks of energetic and metabolic interactions define dynamics in microbial communities.</title>
        <authorList>
            <person name="Embree M."/>
            <person name="Liu J.K."/>
            <person name="Al-Bassam M.M."/>
            <person name="Zengler K."/>
        </authorList>
    </citation>
    <scope>NUCLEOTIDE SEQUENCE</scope>
</reference>
<proteinExistence type="predicted"/>
<dbReference type="EMBL" id="LNQE01001490">
    <property type="protein sequence ID" value="KUG16545.1"/>
    <property type="molecule type" value="Genomic_DNA"/>
</dbReference>
<name>A0A0W8F6R7_9ZZZZ</name>
<protein>
    <submittedName>
        <fullName evidence="1">Uncharacterized protein</fullName>
    </submittedName>
</protein>
<evidence type="ECO:0000313" key="1">
    <source>
        <dbReference type="EMBL" id="KUG16545.1"/>
    </source>
</evidence>
<gene>
    <name evidence="1" type="ORF">ASZ90_013764</name>
</gene>